<sequence>MIVRENPSRSAVYEILKPARLAPTTMPRSKSLKSPFFPILMLG</sequence>
<accession>A0A0E9XX92</accession>
<dbReference type="AlphaFoldDB" id="A0A0E9XX92"/>
<reference evidence="1" key="2">
    <citation type="journal article" date="2015" name="Fish Shellfish Immunol.">
        <title>Early steps in the European eel (Anguilla anguilla)-Vibrio vulnificus interaction in the gills: Role of the RtxA13 toxin.</title>
        <authorList>
            <person name="Callol A."/>
            <person name="Pajuelo D."/>
            <person name="Ebbesson L."/>
            <person name="Teles M."/>
            <person name="MacKenzie S."/>
            <person name="Amaro C."/>
        </authorList>
    </citation>
    <scope>NUCLEOTIDE SEQUENCE</scope>
</reference>
<name>A0A0E9XX92_ANGAN</name>
<protein>
    <submittedName>
        <fullName evidence="1">Uncharacterized protein</fullName>
    </submittedName>
</protein>
<reference evidence="1" key="1">
    <citation type="submission" date="2014-11" db="EMBL/GenBank/DDBJ databases">
        <authorList>
            <person name="Amaro Gonzalez C."/>
        </authorList>
    </citation>
    <scope>NUCLEOTIDE SEQUENCE</scope>
</reference>
<evidence type="ECO:0000313" key="1">
    <source>
        <dbReference type="EMBL" id="JAI06309.1"/>
    </source>
</evidence>
<proteinExistence type="predicted"/>
<dbReference type="EMBL" id="GBXM01002269">
    <property type="protein sequence ID" value="JAI06309.1"/>
    <property type="molecule type" value="Transcribed_RNA"/>
</dbReference>
<organism evidence="1">
    <name type="scientific">Anguilla anguilla</name>
    <name type="common">European freshwater eel</name>
    <name type="synonym">Muraena anguilla</name>
    <dbReference type="NCBI Taxonomy" id="7936"/>
    <lineage>
        <taxon>Eukaryota</taxon>
        <taxon>Metazoa</taxon>
        <taxon>Chordata</taxon>
        <taxon>Craniata</taxon>
        <taxon>Vertebrata</taxon>
        <taxon>Euteleostomi</taxon>
        <taxon>Actinopterygii</taxon>
        <taxon>Neopterygii</taxon>
        <taxon>Teleostei</taxon>
        <taxon>Anguilliformes</taxon>
        <taxon>Anguillidae</taxon>
        <taxon>Anguilla</taxon>
    </lineage>
</organism>